<evidence type="ECO:0000313" key="3">
    <source>
        <dbReference type="Proteomes" id="UP000033588"/>
    </source>
</evidence>
<evidence type="ECO:0000259" key="1">
    <source>
        <dbReference type="Pfam" id="PF00561"/>
    </source>
</evidence>
<dbReference type="Pfam" id="PF00561">
    <property type="entry name" value="Abhydrolase_1"/>
    <property type="match status" value="1"/>
</dbReference>
<accession>A0A0F4T7E8</accession>
<dbReference type="EMBL" id="LACC01000038">
    <property type="protein sequence ID" value="KJZ39322.1"/>
    <property type="molecule type" value="Genomic_DNA"/>
</dbReference>
<gene>
    <name evidence="2" type="ORF">VC35_25175</name>
</gene>
<dbReference type="OrthoDB" id="7958481at2"/>
<reference evidence="2 3" key="1">
    <citation type="submission" date="2015-03" db="EMBL/GenBank/DDBJ databases">
        <title>Comparative genomics of Pseudomonas insights into diversity of traits involved in vanlence and defense.</title>
        <authorList>
            <person name="Qin Y."/>
        </authorList>
    </citation>
    <scope>NUCLEOTIDE SEQUENCE [LARGE SCALE GENOMIC DNA]</scope>
    <source>
        <strain evidence="2 3">C8</strain>
    </source>
</reference>
<comment type="caution">
    <text evidence="2">The sequence shown here is derived from an EMBL/GenBank/DDBJ whole genome shotgun (WGS) entry which is preliminary data.</text>
</comment>
<feature type="domain" description="AB hydrolase-1" evidence="1">
    <location>
        <begin position="33"/>
        <end position="266"/>
    </location>
</feature>
<dbReference type="PATRIC" id="fig|294.132.peg.4358"/>
<dbReference type="InterPro" id="IPR000073">
    <property type="entry name" value="AB_hydrolase_1"/>
</dbReference>
<dbReference type="PRINTS" id="PR00111">
    <property type="entry name" value="ABHYDROLASE"/>
</dbReference>
<dbReference type="RefSeq" id="WP_046043288.1">
    <property type="nucleotide sequence ID" value="NZ_LACC01000038.1"/>
</dbReference>
<proteinExistence type="predicted"/>
<sequence length="293" mass="32869">MTDTHFTAPTRFVEVDGDKFAYRRWGNNTTGQPPLFFLQHFRGGMDHWDPLMTDGLAAGREVILYNGRGIASSSGKPRNRIEHMADDAAAVIRALGLSKVDVLGFSLGGFQAQDLTRRHPDLVRKLMLLGTGPRGGNPDSDPGVLEAAPRPVPTLEDFLFLFFGRSAAAQQAGRDFWERRHQRVDQDPPSSPEVIQAQIEANMYYLPKLDPNDPFNHLREIKQPTLILNGMNDVMVPTVNSWYMAQNIPNAQLFLYPDAGHGAQFQYPERFLKHAIQFLNESPLAEQAHHAEV</sequence>
<dbReference type="PANTHER" id="PTHR43433">
    <property type="entry name" value="HYDROLASE, ALPHA/BETA FOLD FAMILY PROTEIN"/>
    <property type="match status" value="1"/>
</dbReference>
<dbReference type="Gene3D" id="3.40.50.1820">
    <property type="entry name" value="alpha/beta hydrolase"/>
    <property type="match status" value="1"/>
</dbReference>
<protein>
    <submittedName>
        <fullName evidence="2">Alpha/beta hydrolase</fullName>
    </submittedName>
</protein>
<keyword evidence="2" id="KW-0378">Hydrolase</keyword>
<dbReference type="InterPro" id="IPR050471">
    <property type="entry name" value="AB_hydrolase"/>
</dbReference>
<dbReference type="Proteomes" id="UP000033588">
    <property type="component" value="Unassembled WGS sequence"/>
</dbReference>
<dbReference type="AlphaFoldDB" id="A0A0F4T7E8"/>
<dbReference type="GO" id="GO:0016787">
    <property type="term" value="F:hydrolase activity"/>
    <property type="evidence" value="ECO:0007669"/>
    <property type="project" value="UniProtKB-KW"/>
</dbReference>
<organism evidence="2 3">
    <name type="scientific">Pseudomonas fluorescens</name>
    <dbReference type="NCBI Taxonomy" id="294"/>
    <lineage>
        <taxon>Bacteria</taxon>
        <taxon>Pseudomonadati</taxon>
        <taxon>Pseudomonadota</taxon>
        <taxon>Gammaproteobacteria</taxon>
        <taxon>Pseudomonadales</taxon>
        <taxon>Pseudomonadaceae</taxon>
        <taxon>Pseudomonas</taxon>
    </lineage>
</organism>
<dbReference type="SUPFAM" id="SSF53474">
    <property type="entry name" value="alpha/beta-Hydrolases"/>
    <property type="match status" value="1"/>
</dbReference>
<name>A0A0F4T7E8_PSEFL</name>
<dbReference type="InterPro" id="IPR029058">
    <property type="entry name" value="AB_hydrolase_fold"/>
</dbReference>
<dbReference type="PANTHER" id="PTHR43433:SF5">
    <property type="entry name" value="AB HYDROLASE-1 DOMAIN-CONTAINING PROTEIN"/>
    <property type="match status" value="1"/>
</dbReference>
<evidence type="ECO:0000313" key="2">
    <source>
        <dbReference type="EMBL" id="KJZ39322.1"/>
    </source>
</evidence>